<dbReference type="GO" id="GO:0005524">
    <property type="term" value="F:ATP binding"/>
    <property type="evidence" value="ECO:0007669"/>
    <property type="project" value="InterPro"/>
</dbReference>
<feature type="compositionally biased region" description="Low complexity" evidence="6">
    <location>
        <begin position="386"/>
        <end position="398"/>
    </location>
</feature>
<feature type="transmembrane region" description="Helical" evidence="7">
    <location>
        <begin position="1443"/>
        <end position="1464"/>
    </location>
</feature>
<dbReference type="InParanoid" id="A0A0L0H5T8"/>
<sequence length="1577" mass="172474">MPQQLLAEYQLGRFLGAGAFTEVYEATNKMSGRQYAIKFLPKDDFDPILQYSFESETAPHLSHPHIVRYFSSFDVPPGGTPPALAIVMELFGHRLRTYMDTFGRPTLETALQWTRQLASALIYLHARGIRHGDVRPSNVHVDGSIAKLVDLGMARHVGGEGEDSLDVLGEDVRGLARVFIEMLVGRVAKDGEFDTSHIEGLRLLDKQGTKIPADLRKALHSIFDSTPPTATQFRAMLFKELCLLKPGQTDRDNAPFGKADQRVSLLNIFFDESSPDRYTNDTCYILAASNLVIVCPGMFQSPLSEERSQSHNQQQATARNFGTIYRTSSLEPATASEGDRSNRSSTASATKNQEESRTSVAASGNSTIVNSSQLGSVRSSVQGEITSQGRSQSSTTGSDYRSSAYDGSDGHLEVRRALSANFVPVRNPSAVTHRSFSRLPKNCNTVYPVDSFDQSKGSILPIAKLTNEMPPVTKSTGEETATSKSSNGTRAGSLIIKSAVIGNVSTPRQLPPSHPRGRSLLAAGSSAVNIWRYSIRETSRQKSQFCIGCTSVCLVVFATAVLMSVMTIMPVVFLTIAERTAGETDLTTWTRWGSGYTRLNYTLARTLLTDKSTLSYHTPRVTDQHLSFYKAKNCQEWNSQNPTENGFTYVGPPLQPLDSPAVAATKQSTQNSCNADPNNCVTRMCSGSVSVSTWIIDSEREQRFGIGRAWKLGPVPKDSVYLGALLANSLRVSEGDWVIMSYDSSVFDSVYKQTKAASITDPTFADATIVNIPLKVAAVFDETETNKFPQWVRTEFIAVLEYGTILESVAPYYHPRYPSSFRQALTEASKNGAQYGEAGSIVFACDQPRHRCYLDSNFGRVANEMIKWASNIKYRLGINLLEASLDTLDSLEGVSKFSQFLSLISSIVVALFVGLSCFLIYNLLMVSVETRTFELGILRMVGQTRKGIIEMLLVQAATYSVPAWAIGLMLAQLLFGLGKRFLEKIATVQIAPWLSPPSIALATVLGIAVPIIAAILPIRQALSGNLRDSLDKRHSRVKPVIISIERSGPGSLKDVFPLAFTGALLAGLGFCIYYLVPKALIDNNLEMLFNIFIALLLGMLFGLVMLSFNIQPLAEKLLLTLMLMIAFFENAAIHSLVAQNLIAHRMRNRKTATMFSFSIAFIIFLSVNLGVELHAMEFNQMIRIGGQLRLSTSADGGIPSNIVAQVDTLLNQSKPFVIDWAVTSTPIRSFVSTVEDTEVANLGRIVSYEIDVEAVSPNWLNIPQPDNALLIVHEADPVLLTEYKSISEQMYTAKGHRSAAISTILHKDLAIQSLDGGRTNFSDPFLLKTTVTGGGNRVVEYSILQPLAFLDSAPYASMTKFPAIGRTTALVSFPTLVDLSNGRITSVEEVPIRSIHIALDTNAANYDSKLRNLADALTNIVRTSTVTLKTLAKELADIRSSRALLSTIFNIATLLVMLITLFSLNGCMYTNITEQGKELGVIRALGLTKWGIFRLYTYEAFVLTCTSGILGTLIGAAIGWSMAAQRAIMTQVPIAFPFPWDITGVIIGASLLSALASTTSPVYSLVAKKKIVAVLRE</sequence>
<dbReference type="PANTHER" id="PTHR32522:SF3">
    <property type="entry name" value="ABC3 TRANSPORTER PERMEASE PROTEIN DOMAIN-CONTAINING PROTEIN"/>
    <property type="match status" value="1"/>
</dbReference>
<evidence type="ECO:0000256" key="2">
    <source>
        <dbReference type="ARBA" id="ARBA00022475"/>
    </source>
</evidence>
<dbReference type="InterPro" id="IPR003838">
    <property type="entry name" value="ABC3_permease_C"/>
</dbReference>
<keyword evidence="9" id="KW-0418">Kinase</keyword>
<feature type="transmembrane region" description="Helical" evidence="7">
    <location>
        <begin position="1117"/>
        <end position="1142"/>
    </location>
</feature>
<dbReference type="EMBL" id="KQ257470">
    <property type="protein sequence ID" value="KNC96286.1"/>
    <property type="molecule type" value="Genomic_DNA"/>
</dbReference>
<feature type="domain" description="Protein kinase" evidence="8">
    <location>
        <begin position="9"/>
        <end position="243"/>
    </location>
</feature>
<feature type="compositionally biased region" description="Polar residues" evidence="6">
    <location>
        <begin position="473"/>
        <end position="489"/>
    </location>
</feature>
<dbReference type="STRING" id="645134.A0A0L0H5T8"/>
<feature type="transmembrane region" description="Helical" evidence="7">
    <location>
        <begin position="1542"/>
        <end position="1566"/>
    </location>
</feature>
<feature type="transmembrane region" description="Helical" evidence="7">
    <location>
        <begin position="999"/>
        <end position="1018"/>
    </location>
</feature>
<dbReference type="InterPro" id="IPR011009">
    <property type="entry name" value="Kinase-like_dom_sf"/>
</dbReference>
<dbReference type="OMA" id="FSFMQKS"/>
<dbReference type="RefSeq" id="XP_016604326.1">
    <property type="nucleotide sequence ID" value="XM_016756593.1"/>
</dbReference>
<feature type="transmembrane region" description="Helical" evidence="7">
    <location>
        <begin position="961"/>
        <end position="978"/>
    </location>
</feature>
<dbReference type="PANTHER" id="PTHR32522">
    <property type="match status" value="1"/>
</dbReference>
<keyword evidence="5 7" id="KW-0472">Membrane</keyword>
<dbReference type="Pfam" id="PF02687">
    <property type="entry name" value="FtsX"/>
    <property type="match status" value="2"/>
</dbReference>
<dbReference type="GeneID" id="27691603"/>
<feature type="region of interest" description="Disordered" evidence="6">
    <location>
        <begin position="330"/>
        <end position="408"/>
    </location>
</feature>
<comment type="subcellular location">
    <subcellularLocation>
        <location evidence="1">Cell membrane</location>
        <topology evidence="1">Multi-pass membrane protein</topology>
    </subcellularLocation>
</comment>
<evidence type="ECO:0000259" key="8">
    <source>
        <dbReference type="PROSITE" id="PS50011"/>
    </source>
</evidence>
<evidence type="ECO:0000256" key="3">
    <source>
        <dbReference type="ARBA" id="ARBA00022692"/>
    </source>
</evidence>
<organism evidence="9 10">
    <name type="scientific">Spizellomyces punctatus (strain DAOM BR117)</name>
    <dbReference type="NCBI Taxonomy" id="645134"/>
    <lineage>
        <taxon>Eukaryota</taxon>
        <taxon>Fungi</taxon>
        <taxon>Fungi incertae sedis</taxon>
        <taxon>Chytridiomycota</taxon>
        <taxon>Chytridiomycota incertae sedis</taxon>
        <taxon>Chytridiomycetes</taxon>
        <taxon>Spizellomycetales</taxon>
        <taxon>Spizellomycetaceae</taxon>
        <taxon>Spizellomyces</taxon>
    </lineage>
</organism>
<evidence type="ECO:0000313" key="9">
    <source>
        <dbReference type="EMBL" id="KNC96286.1"/>
    </source>
</evidence>
<feature type="transmembrane region" description="Helical" evidence="7">
    <location>
        <begin position="554"/>
        <end position="576"/>
    </location>
</feature>
<keyword evidence="9" id="KW-0808">Transferase</keyword>
<dbReference type="Gene3D" id="1.10.510.10">
    <property type="entry name" value="Transferase(Phosphotransferase) domain 1"/>
    <property type="match status" value="1"/>
</dbReference>
<feature type="region of interest" description="Disordered" evidence="6">
    <location>
        <begin position="469"/>
        <end position="489"/>
    </location>
</feature>
<keyword evidence="10" id="KW-1185">Reference proteome</keyword>
<evidence type="ECO:0000256" key="1">
    <source>
        <dbReference type="ARBA" id="ARBA00004651"/>
    </source>
</evidence>
<feature type="transmembrane region" description="Helical" evidence="7">
    <location>
        <begin position="1500"/>
        <end position="1522"/>
    </location>
</feature>
<accession>A0A0L0H5T8</accession>
<dbReference type="GO" id="GO:0004674">
    <property type="term" value="F:protein serine/threonine kinase activity"/>
    <property type="evidence" value="ECO:0007669"/>
    <property type="project" value="UniProtKB-KW"/>
</dbReference>
<dbReference type="Proteomes" id="UP000053201">
    <property type="component" value="Unassembled WGS sequence"/>
</dbReference>
<dbReference type="eggNOG" id="KOG0583">
    <property type="taxonomic scope" value="Eukaryota"/>
</dbReference>
<dbReference type="InterPro" id="IPR000719">
    <property type="entry name" value="Prot_kinase_dom"/>
</dbReference>
<gene>
    <name evidence="9" type="ORF">SPPG_08438</name>
</gene>
<feature type="transmembrane region" description="Helical" evidence="7">
    <location>
        <begin position="1154"/>
        <end position="1171"/>
    </location>
</feature>
<evidence type="ECO:0000256" key="5">
    <source>
        <dbReference type="ARBA" id="ARBA00023136"/>
    </source>
</evidence>
<feature type="transmembrane region" description="Helical" evidence="7">
    <location>
        <begin position="1088"/>
        <end position="1111"/>
    </location>
</feature>
<dbReference type="VEuPathDB" id="FungiDB:SPPG_08438"/>
<keyword evidence="2" id="KW-1003">Cell membrane</keyword>
<feature type="transmembrane region" description="Helical" evidence="7">
    <location>
        <begin position="900"/>
        <end position="924"/>
    </location>
</feature>
<dbReference type="PROSITE" id="PS50011">
    <property type="entry name" value="PROTEIN_KINASE_DOM"/>
    <property type="match status" value="1"/>
</dbReference>
<evidence type="ECO:0000256" key="6">
    <source>
        <dbReference type="SAM" id="MobiDB-lite"/>
    </source>
</evidence>
<keyword evidence="4 7" id="KW-1133">Transmembrane helix</keyword>
<evidence type="ECO:0000313" key="10">
    <source>
        <dbReference type="Proteomes" id="UP000053201"/>
    </source>
</evidence>
<dbReference type="Pfam" id="PF00069">
    <property type="entry name" value="Pkinase"/>
    <property type="match status" value="1"/>
</dbReference>
<feature type="compositionally biased region" description="Polar residues" evidence="6">
    <location>
        <begin position="358"/>
        <end position="385"/>
    </location>
</feature>
<keyword evidence="3 7" id="KW-0812">Transmembrane</keyword>
<evidence type="ECO:0000256" key="4">
    <source>
        <dbReference type="ARBA" id="ARBA00022989"/>
    </source>
</evidence>
<dbReference type="GO" id="GO:0005886">
    <property type="term" value="C:plasma membrane"/>
    <property type="evidence" value="ECO:0007669"/>
    <property type="project" value="UniProtKB-SubCell"/>
</dbReference>
<protein>
    <submittedName>
        <fullName evidence="9">Serine/threonine protein kinase</fullName>
    </submittedName>
</protein>
<evidence type="ECO:0000256" key="7">
    <source>
        <dbReference type="SAM" id="Phobius"/>
    </source>
</evidence>
<name>A0A0L0H5T8_SPIPD</name>
<dbReference type="SUPFAM" id="SSF56112">
    <property type="entry name" value="Protein kinase-like (PK-like)"/>
    <property type="match status" value="1"/>
</dbReference>
<dbReference type="OrthoDB" id="2126250at2759"/>
<feature type="transmembrane region" description="Helical" evidence="7">
    <location>
        <begin position="1055"/>
        <end position="1076"/>
    </location>
</feature>
<proteinExistence type="predicted"/>
<keyword evidence="9" id="KW-0723">Serine/threonine-protein kinase</keyword>
<reference evidence="9 10" key="1">
    <citation type="submission" date="2009-08" db="EMBL/GenBank/DDBJ databases">
        <title>The Genome Sequence of Spizellomyces punctatus strain DAOM BR117.</title>
        <authorList>
            <consortium name="The Broad Institute Genome Sequencing Platform"/>
            <person name="Russ C."/>
            <person name="Cuomo C."/>
            <person name="Shea T."/>
            <person name="Young S.K."/>
            <person name="Zeng Q."/>
            <person name="Koehrsen M."/>
            <person name="Haas B."/>
            <person name="Borodovsky M."/>
            <person name="Guigo R."/>
            <person name="Alvarado L."/>
            <person name="Berlin A."/>
            <person name="Bochicchio J."/>
            <person name="Borenstein D."/>
            <person name="Chapman S."/>
            <person name="Chen Z."/>
            <person name="Engels R."/>
            <person name="Freedman E."/>
            <person name="Gellesch M."/>
            <person name="Goldberg J."/>
            <person name="Griggs A."/>
            <person name="Gujja S."/>
            <person name="Heiman D."/>
            <person name="Hepburn T."/>
            <person name="Howarth C."/>
            <person name="Jen D."/>
            <person name="Larson L."/>
            <person name="Lewis B."/>
            <person name="Mehta T."/>
            <person name="Park D."/>
            <person name="Pearson M."/>
            <person name="Roberts A."/>
            <person name="Saif S."/>
            <person name="Shenoy N."/>
            <person name="Sisk P."/>
            <person name="Stolte C."/>
            <person name="Sykes S."/>
            <person name="Thomson T."/>
            <person name="Walk T."/>
            <person name="White J."/>
            <person name="Yandava C."/>
            <person name="Burger G."/>
            <person name="Gray M.W."/>
            <person name="Holland P.W.H."/>
            <person name="King N."/>
            <person name="Lang F.B.F."/>
            <person name="Roger A.J."/>
            <person name="Ruiz-Trillo I."/>
            <person name="Lander E."/>
            <person name="Nusbaum C."/>
        </authorList>
    </citation>
    <scope>NUCLEOTIDE SEQUENCE [LARGE SCALE GENOMIC DNA]</scope>
    <source>
        <strain evidence="9 10">DAOM BR117</strain>
    </source>
</reference>